<sequence>MLTSLSRSRATEPATCGRAPSSTSASQRSAIRASTTLIGSRKEDGTGWIECRCSSRLASSSEPKPCGGGRRRAARRVDSATEPSVSTIWRTRRAAPNVHTSSRPASSGYRNPAAVGSTPDSSARTCLRMSGRGQAWSGSRACEMSEMSALSHLASRFSTGSKLTGRPRASLGGAGEGKFAEPRPQ</sequence>
<evidence type="ECO:0000313" key="2">
    <source>
        <dbReference type="EMBL" id="KLU83014.1"/>
    </source>
</evidence>
<evidence type="ECO:0000256" key="1">
    <source>
        <dbReference type="SAM" id="MobiDB-lite"/>
    </source>
</evidence>
<keyword evidence="4" id="KW-1185">Reference proteome</keyword>
<reference evidence="2" key="3">
    <citation type="submission" date="2011-03" db="EMBL/GenBank/DDBJ databases">
        <title>Annotation of Magnaporthe poae ATCC 64411.</title>
        <authorList>
            <person name="Ma L.-J."/>
            <person name="Dead R."/>
            <person name="Young S.K."/>
            <person name="Zeng Q."/>
            <person name="Gargeya S."/>
            <person name="Fitzgerald M."/>
            <person name="Haas B."/>
            <person name="Abouelleil A."/>
            <person name="Alvarado L."/>
            <person name="Arachchi H.M."/>
            <person name="Berlin A."/>
            <person name="Brown A."/>
            <person name="Chapman S.B."/>
            <person name="Chen Z."/>
            <person name="Dunbar C."/>
            <person name="Freedman E."/>
            <person name="Gearin G."/>
            <person name="Gellesch M."/>
            <person name="Goldberg J."/>
            <person name="Griggs A."/>
            <person name="Gujja S."/>
            <person name="Heiman D."/>
            <person name="Howarth C."/>
            <person name="Larson L."/>
            <person name="Lui A."/>
            <person name="MacDonald P.J.P."/>
            <person name="Mehta T."/>
            <person name="Montmayeur A."/>
            <person name="Murphy C."/>
            <person name="Neiman D."/>
            <person name="Pearson M."/>
            <person name="Priest M."/>
            <person name="Roberts A."/>
            <person name="Saif S."/>
            <person name="Shea T."/>
            <person name="Shenoy N."/>
            <person name="Sisk P."/>
            <person name="Stolte C."/>
            <person name="Sykes S."/>
            <person name="Yandava C."/>
            <person name="Wortman J."/>
            <person name="Nusbaum C."/>
            <person name="Birren B."/>
        </authorList>
    </citation>
    <scope>NUCLEOTIDE SEQUENCE</scope>
    <source>
        <strain evidence="2">ATCC 64411</strain>
    </source>
</reference>
<name>A0A0C4DQE1_MAGP6</name>
<feature type="compositionally biased region" description="Polar residues" evidence="1">
    <location>
        <begin position="20"/>
        <end position="38"/>
    </location>
</feature>
<feature type="compositionally biased region" description="Polar residues" evidence="1">
    <location>
        <begin position="98"/>
        <end position="109"/>
    </location>
</feature>
<dbReference type="VEuPathDB" id="FungiDB:MAPG_02081"/>
<reference evidence="2" key="1">
    <citation type="submission" date="2010-05" db="EMBL/GenBank/DDBJ databases">
        <title>The Genome Sequence of Magnaporthe poae strain ATCC 64411.</title>
        <authorList>
            <consortium name="The Broad Institute Genome Sequencing Platform"/>
            <consortium name="Broad Institute Genome Sequencing Center for Infectious Disease"/>
            <person name="Ma L.-J."/>
            <person name="Dead R."/>
            <person name="Young S."/>
            <person name="Zeng Q."/>
            <person name="Koehrsen M."/>
            <person name="Alvarado L."/>
            <person name="Berlin A."/>
            <person name="Chapman S.B."/>
            <person name="Chen Z."/>
            <person name="Freedman E."/>
            <person name="Gellesch M."/>
            <person name="Goldberg J."/>
            <person name="Griggs A."/>
            <person name="Gujja S."/>
            <person name="Heilman E.R."/>
            <person name="Heiman D."/>
            <person name="Hepburn T."/>
            <person name="Howarth C."/>
            <person name="Jen D."/>
            <person name="Larson L."/>
            <person name="Mehta T."/>
            <person name="Neiman D."/>
            <person name="Pearson M."/>
            <person name="Roberts A."/>
            <person name="Saif S."/>
            <person name="Shea T."/>
            <person name="Shenoy N."/>
            <person name="Sisk P."/>
            <person name="Stolte C."/>
            <person name="Sykes S."/>
            <person name="Walk T."/>
            <person name="White J."/>
            <person name="Yandava C."/>
            <person name="Haas B."/>
            <person name="Nusbaum C."/>
            <person name="Birren B."/>
        </authorList>
    </citation>
    <scope>NUCLEOTIDE SEQUENCE</scope>
    <source>
        <strain evidence="2">ATCC 64411</strain>
    </source>
</reference>
<organism evidence="3 4">
    <name type="scientific">Magnaporthiopsis poae (strain ATCC 64411 / 73-15)</name>
    <name type="common">Kentucky bluegrass fungus</name>
    <name type="synonym">Magnaporthe poae</name>
    <dbReference type="NCBI Taxonomy" id="644358"/>
    <lineage>
        <taxon>Eukaryota</taxon>
        <taxon>Fungi</taxon>
        <taxon>Dikarya</taxon>
        <taxon>Ascomycota</taxon>
        <taxon>Pezizomycotina</taxon>
        <taxon>Sordariomycetes</taxon>
        <taxon>Sordariomycetidae</taxon>
        <taxon>Magnaporthales</taxon>
        <taxon>Magnaporthaceae</taxon>
        <taxon>Magnaporthiopsis</taxon>
    </lineage>
</organism>
<feature type="region of interest" description="Disordered" evidence="1">
    <location>
        <begin position="157"/>
        <end position="185"/>
    </location>
</feature>
<protein>
    <submittedName>
        <fullName evidence="2 3">Uncharacterized protein</fullName>
    </submittedName>
</protein>
<dbReference type="AlphaFoldDB" id="A0A0C4DQE1"/>
<dbReference type="EMBL" id="ADBL01000531">
    <property type="status" value="NOT_ANNOTATED_CDS"/>
    <property type="molecule type" value="Genomic_DNA"/>
</dbReference>
<gene>
    <name evidence="2" type="ORF">MAPG_02081</name>
</gene>
<dbReference type="Proteomes" id="UP000011715">
    <property type="component" value="Unassembled WGS sequence"/>
</dbReference>
<reference evidence="3" key="4">
    <citation type="journal article" date="2015" name="G3 (Bethesda)">
        <title>Genome sequences of three phytopathogenic species of the Magnaporthaceae family of fungi.</title>
        <authorList>
            <person name="Okagaki L.H."/>
            <person name="Nunes C.C."/>
            <person name="Sailsbery J."/>
            <person name="Clay B."/>
            <person name="Brown D."/>
            <person name="John T."/>
            <person name="Oh Y."/>
            <person name="Young N."/>
            <person name="Fitzgerald M."/>
            <person name="Haas B.J."/>
            <person name="Zeng Q."/>
            <person name="Young S."/>
            <person name="Adiconis X."/>
            <person name="Fan L."/>
            <person name="Levin J.Z."/>
            <person name="Mitchell T.K."/>
            <person name="Okubara P.A."/>
            <person name="Farman M.L."/>
            <person name="Kohn L.M."/>
            <person name="Birren B."/>
            <person name="Ma L.-J."/>
            <person name="Dean R.A."/>
        </authorList>
    </citation>
    <scope>NUCLEOTIDE SEQUENCE</scope>
    <source>
        <strain evidence="3">ATCC 64411 / 73-15</strain>
    </source>
</reference>
<feature type="region of interest" description="Disordered" evidence="1">
    <location>
        <begin position="56"/>
        <end position="125"/>
    </location>
</feature>
<evidence type="ECO:0000313" key="4">
    <source>
        <dbReference type="Proteomes" id="UP000011715"/>
    </source>
</evidence>
<reference evidence="3" key="5">
    <citation type="submission" date="2015-06" db="UniProtKB">
        <authorList>
            <consortium name="EnsemblFungi"/>
        </authorList>
    </citation>
    <scope>IDENTIFICATION</scope>
    <source>
        <strain evidence="3">ATCC 64411</strain>
    </source>
</reference>
<reference evidence="4" key="2">
    <citation type="submission" date="2010-05" db="EMBL/GenBank/DDBJ databases">
        <title>The genome sequence of Magnaporthe poae strain ATCC 64411.</title>
        <authorList>
            <person name="Ma L.-J."/>
            <person name="Dead R."/>
            <person name="Young S."/>
            <person name="Zeng Q."/>
            <person name="Koehrsen M."/>
            <person name="Alvarado L."/>
            <person name="Berlin A."/>
            <person name="Chapman S.B."/>
            <person name="Chen Z."/>
            <person name="Freedman E."/>
            <person name="Gellesch M."/>
            <person name="Goldberg J."/>
            <person name="Griggs A."/>
            <person name="Gujja S."/>
            <person name="Heilman E.R."/>
            <person name="Heiman D."/>
            <person name="Hepburn T."/>
            <person name="Howarth C."/>
            <person name="Jen D."/>
            <person name="Larson L."/>
            <person name="Mehta T."/>
            <person name="Neiman D."/>
            <person name="Pearson M."/>
            <person name="Roberts A."/>
            <person name="Saif S."/>
            <person name="Shea T."/>
            <person name="Shenoy N."/>
            <person name="Sisk P."/>
            <person name="Stolte C."/>
            <person name="Sykes S."/>
            <person name="Walk T."/>
            <person name="White J."/>
            <person name="Yandava C."/>
            <person name="Haas B."/>
            <person name="Nusbaum C."/>
            <person name="Birren B."/>
        </authorList>
    </citation>
    <scope>NUCLEOTIDE SEQUENCE [LARGE SCALE GENOMIC DNA]</scope>
    <source>
        <strain evidence="4">ATCC 64411 / 73-15</strain>
    </source>
</reference>
<evidence type="ECO:0000313" key="3">
    <source>
        <dbReference type="EnsemblFungi" id="MAPG_02081T0"/>
    </source>
</evidence>
<feature type="region of interest" description="Disordered" evidence="1">
    <location>
        <begin position="1"/>
        <end position="44"/>
    </location>
</feature>
<proteinExistence type="predicted"/>
<dbReference type="EMBL" id="GL876967">
    <property type="protein sequence ID" value="KLU83014.1"/>
    <property type="molecule type" value="Genomic_DNA"/>
</dbReference>
<dbReference type="EnsemblFungi" id="MAPG_02081T0">
    <property type="protein sequence ID" value="MAPG_02081T0"/>
    <property type="gene ID" value="MAPG_02081"/>
</dbReference>
<accession>A0A0C4DQE1</accession>